<gene>
    <name evidence="2" type="ordered locus">FN3523_0469</name>
</gene>
<evidence type="ECO:0000256" key="1">
    <source>
        <dbReference type="SAM" id="MobiDB-lite"/>
    </source>
</evidence>
<dbReference type="HOGENOM" id="CLU_2934773_0_0_6"/>
<accession>F4BJI2</accession>
<protein>
    <submittedName>
        <fullName evidence="2">Uncharacterized protein</fullName>
    </submittedName>
</protein>
<dbReference type="AlphaFoldDB" id="F4BJI2"/>
<organism evidence="2 3">
    <name type="scientific">Francisella hispaniensis</name>
    <dbReference type="NCBI Taxonomy" id="622488"/>
    <lineage>
        <taxon>Bacteria</taxon>
        <taxon>Pseudomonadati</taxon>
        <taxon>Pseudomonadota</taxon>
        <taxon>Gammaproteobacteria</taxon>
        <taxon>Thiotrichales</taxon>
        <taxon>Francisellaceae</taxon>
        <taxon>Francisella</taxon>
    </lineage>
</organism>
<evidence type="ECO:0000313" key="2">
    <source>
        <dbReference type="EMBL" id="AEB28326.1"/>
    </source>
</evidence>
<dbReference type="RefSeq" id="WP_014547784.1">
    <property type="nucleotide sequence ID" value="NC_017449.1"/>
</dbReference>
<dbReference type="PATRIC" id="fig|676032.3.peg.471"/>
<sequence>MSKSSHPSNNSKSTQQFVQKTQVHSSILPPASEMEKLQNIDPRLVDIHTLILLISSMHTK</sequence>
<feature type="compositionally biased region" description="Polar residues" evidence="1">
    <location>
        <begin position="14"/>
        <end position="25"/>
    </location>
</feature>
<feature type="compositionally biased region" description="Low complexity" evidence="1">
    <location>
        <begin position="1"/>
        <end position="13"/>
    </location>
</feature>
<dbReference type="EMBL" id="CP002558">
    <property type="protein sequence ID" value="AEB28326.1"/>
    <property type="molecule type" value="Genomic_DNA"/>
</dbReference>
<proteinExistence type="predicted"/>
<name>F4BJI2_9GAMM</name>
<dbReference type="KEGG" id="fcn:FN3523_0469"/>
<dbReference type="Proteomes" id="UP000008303">
    <property type="component" value="Chromosome"/>
</dbReference>
<reference evidence="3" key="1">
    <citation type="journal article" date="2011" name="Appl. Environ. Microbiol.">
        <title>Common ancestry and novel genetic traits of Francisella novicida-like isolates from North America and Australia as revealed by comparative genomic analyses.</title>
        <authorList>
            <person name="Siddaramappa S."/>
            <person name="Challacombe J.F."/>
            <person name="Petersen J.M."/>
            <person name="Pillai S."/>
            <person name="Hogg G."/>
            <person name="Kuske C.R."/>
        </authorList>
    </citation>
    <scope>NUCLEOTIDE SEQUENCE [LARGE SCALE GENOMIC DNA]</scope>
    <source>
        <strain evidence="3">3523</strain>
    </source>
</reference>
<feature type="region of interest" description="Disordered" evidence="1">
    <location>
        <begin position="1"/>
        <end position="34"/>
    </location>
</feature>
<evidence type="ECO:0000313" key="3">
    <source>
        <dbReference type="Proteomes" id="UP000008303"/>
    </source>
</evidence>